<organism evidence="5 6">
    <name type="scientific">Bacteroides uniformis</name>
    <dbReference type="NCBI Taxonomy" id="820"/>
    <lineage>
        <taxon>Bacteria</taxon>
        <taxon>Pseudomonadati</taxon>
        <taxon>Bacteroidota</taxon>
        <taxon>Bacteroidia</taxon>
        <taxon>Bacteroidales</taxon>
        <taxon>Bacteroidaceae</taxon>
        <taxon>Bacteroides</taxon>
    </lineage>
</organism>
<dbReference type="Gene3D" id="3.30.70.20">
    <property type="match status" value="1"/>
</dbReference>
<evidence type="ECO:0000256" key="1">
    <source>
        <dbReference type="ARBA" id="ARBA00022723"/>
    </source>
</evidence>
<dbReference type="Pfam" id="PF04432">
    <property type="entry name" value="FrhB_FdhB_C"/>
    <property type="match status" value="1"/>
</dbReference>
<dbReference type="Proteomes" id="UP000260844">
    <property type="component" value="Unassembled WGS sequence"/>
</dbReference>
<evidence type="ECO:0000256" key="3">
    <source>
        <dbReference type="ARBA" id="ARBA00023014"/>
    </source>
</evidence>
<keyword evidence="2" id="KW-0408">Iron</keyword>
<evidence type="ECO:0000313" key="6">
    <source>
        <dbReference type="Proteomes" id="UP000260844"/>
    </source>
</evidence>
<dbReference type="GO" id="GO:0051536">
    <property type="term" value="F:iron-sulfur cluster binding"/>
    <property type="evidence" value="ECO:0007669"/>
    <property type="project" value="UniProtKB-KW"/>
</dbReference>
<name>A0A8B2YX69_BACUN</name>
<evidence type="ECO:0000259" key="4">
    <source>
        <dbReference type="PROSITE" id="PS51379"/>
    </source>
</evidence>
<dbReference type="EMBL" id="QSPV01000005">
    <property type="protein sequence ID" value="RGJ94322.1"/>
    <property type="molecule type" value="Genomic_DNA"/>
</dbReference>
<dbReference type="PANTHER" id="PTHR43193">
    <property type="match status" value="1"/>
</dbReference>
<dbReference type="InterPro" id="IPR052977">
    <property type="entry name" value="Polyferredoxin-like_ET"/>
</dbReference>
<dbReference type="GO" id="GO:0046872">
    <property type="term" value="F:metal ion binding"/>
    <property type="evidence" value="ECO:0007669"/>
    <property type="project" value="UniProtKB-KW"/>
</dbReference>
<sequence length="601" mass="68618">MVMIKIDNKPDCCGCKACGDVCPKGSISFILDEEGFWYPKVDLDTCIDCHLCEKVCPVIHYEGVNTANSESPKTYIIQHKDVNERFDSTSGAAYPAIAKYYLKHGYYVAGHVFTPDFSVTGYVTNKIEDLNKLRKSKYLQSDLQGVYSQIKKLLNDGNKVLFSGCPCQIAALKTFLRKEYNELLTVDFTCMGIDSPWAFQKYIQSMERQYDSKLVYFKSKSKETGWRDLTNKMIFENGNTYFGTRNIDPNLRATFLDILMRPSCFQCRFKGLPRISDITIGDYWHRRTVKDFNIDDNTGTSYYMANSKAGEEFFNNIKEEFRCEHKEASVLFRGNPYMFKSLPEPKDINRHDFYSALKNEDFKEVVDRFYEKVHYESRIKKVIINILRAFKRYRFNPFRCIRFIYYNLFCENIDIDLADSLFLVWDSVDLDLKKGSKIKVKGICTLGKKYGHRGIIHLGENSELSIDTITSETSSFDLTLGESARLNIGHRTIIGNSARVSAVKKVSVGGYSYLGGNSIISDNNDMAICSDEKSIMAEPTTVGVHCWIGQNSMVAKGTTMGDEVILEPNSVAEGNISPRVKIKGFPAYIVKKNIQWFKQGI</sequence>
<dbReference type="Pfam" id="PF12838">
    <property type="entry name" value="Fer4_7"/>
    <property type="match status" value="1"/>
</dbReference>
<keyword evidence="3" id="KW-0411">Iron-sulfur</keyword>
<dbReference type="InterPro" id="IPR007525">
    <property type="entry name" value="FrhB_FdhB_C"/>
</dbReference>
<dbReference type="SUPFAM" id="SSF54862">
    <property type="entry name" value="4Fe-4S ferredoxins"/>
    <property type="match status" value="1"/>
</dbReference>
<evidence type="ECO:0000256" key="2">
    <source>
        <dbReference type="ARBA" id="ARBA00023004"/>
    </source>
</evidence>
<comment type="caution">
    <text evidence="5">The sequence shown here is derived from an EMBL/GenBank/DDBJ whole genome shotgun (WGS) entry which is preliminary data.</text>
</comment>
<keyword evidence="1" id="KW-0479">Metal-binding</keyword>
<dbReference type="PROSITE" id="PS51379">
    <property type="entry name" value="4FE4S_FER_2"/>
    <property type="match status" value="2"/>
</dbReference>
<feature type="domain" description="4Fe-4S ferredoxin-type" evidence="4">
    <location>
        <begin position="37"/>
        <end position="66"/>
    </location>
</feature>
<proteinExistence type="predicted"/>
<dbReference type="PROSITE" id="PS00198">
    <property type="entry name" value="4FE4S_FER_1"/>
    <property type="match status" value="1"/>
</dbReference>
<dbReference type="InterPro" id="IPR011004">
    <property type="entry name" value="Trimer_LpxA-like_sf"/>
</dbReference>
<gene>
    <name evidence="5" type="ORF">DXD40_08130</name>
</gene>
<protein>
    <submittedName>
        <fullName evidence="5">4Fe-4S dicluster domain-containing protein</fullName>
    </submittedName>
</protein>
<evidence type="ECO:0000313" key="5">
    <source>
        <dbReference type="EMBL" id="RGJ94322.1"/>
    </source>
</evidence>
<dbReference type="AlphaFoldDB" id="A0A8B2YX69"/>
<dbReference type="PANTHER" id="PTHR43193:SF2">
    <property type="entry name" value="POLYFERREDOXIN PROTEIN FWDF"/>
    <property type="match status" value="1"/>
</dbReference>
<dbReference type="Gene3D" id="2.160.10.10">
    <property type="entry name" value="Hexapeptide repeat proteins"/>
    <property type="match status" value="1"/>
</dbReference>
<reference evidence="5 6" key="1">
    <citation type="submission" date="2018-08" db="EMBL/GenBank/DDBJ databases">
        <title>A genome reference for cultivated species of the human gut microbiota.</title>
        <authorList>
            <person name="Zou Y."/>
            <person name="Xue W."/>
            <person name="Luo G."/>
        </authorList>
    </citation>
    <scope>NUCLEOTIDE SEQUENCE [LARGE SCALE GENOMIC DNA]</scope>
    <source>
        <strain evidence="5 6">TM04-30</strain>
    </source>
</reference>
<accession>A0A8B2YX69</accession>
<dbReference type="InterPro" id="IPR017896">
    <property type="entry name" value="4Fe4S_Fe-S-bd"/>
</dbReference>
<feature type="domain" description="4Fe-4S ferredoxin-type" evidence="4">
    <location>
        <begin position="2"/>
        <end position="32"/>
    </location>
</feature>
<dbReference type="InterPro" id="IPR017900">
    <property type="entry name" value="4Fe4S_Fe_S_CS"/>
</dbReference>
<dbReference type="SUPFAM" id="SSF51161">
    <property type="entry name" value="Trimeric LpxA-like enzymes"/>
    <property type="match status" value="1"/>
</dbReference>